<dbReference type="InterPro" id="IPR018077">
    <property type="entry name" value="Glyco_hydro_fam25_subgr"/>
</dbReference>
<dbReference type="InterPro" id="IPR017853">
    <property type="entry name" value="GH"/>
</dbReference>
<name>A0A6M0RAG4_9CLOT</name>
<gene>
    <name evidence="4" type="ORF">FDF74_08560</name>
</gene>
<proteinExistence type="inferred from homology"/>
<dbReference type="RefSeq" id="WP_163249331.1">
    <property type="nucleotide sequence ID" value="NZ_SXDP01000006.1"/>
</dbReference>
<dbReference type="SMART" id="SM00641">
    <property type="entry name" value="Glyco_25"/>
    <property type="match status" value="1"/>
</dbReference>
<evidence type="ECO:0000256" key="1">
    <source>
        <dbReference type="ARBA" id="ARBA00010646"/>
    </source>
</evidence>
<dbReference type="GO" id="GO:0016998">
    <property type="term" value="P:cell wall macromolecule catabolic process"/>
    <property type="evidence" value="ECO:0007669"/>
    <property type="project" value="InterPro"/>
</dbReference>
<reference evidence="4 5" key="1">
    <citation type="submission" date="2019-04" db="EMBL/GenBank/DDBJ databases">
        <title>Genome sequencing of Clostridium botulinum Groups I-IV and Clostridium butyricum.</title>
        <authorList>
            <person name="Brunt J."/>
            <person name="Van Vliet A.H.M."/>
            <person name="Stringer S.C."/>
            <person name="Carter A.T."/>
            <person name="Peck M.W."/>
        </authorList>
    </citation>
    <scope>NUCLEOTIDE SEQUENCE [LARGE SCALE GENOMIC DNA]</scope>
    <source>
        <strain evidence="4 5">IFR 18/094</strain>
    </source>
</reference>
<organism evidence="4 5">
    <name type="scientific">Clostridium niameyense</name>
    <dbReference type="NCBI Taxonomy" id="1622073"/>
    <lineage>
        <taxon>Bacteria</taxon>
        <taxon>Bacillati</taxon>
        <taxon>Bacillota</taxon>
        <taxon>Clostridia</taxon>
        <taxon>Eubacteriales</taxon>
        <taxon>Clostridiaceae</taxon>
        <taxon>Clostridium</taxon>
    </lineage>
</organism>
<dbReference type="GO" id="GO:0016052">
    <property type="term" value="P:carbohydrate catabolic process"/>
    <property type="evidence" value="ECO:0007669"/>
    <property type="project" value="TreeGrafter"/>
</dbReference>
<dbReference type="GO" id="GO:0003796">
    <property type="term" value="F:lysozyme activity"/>
    <property type="evidence" value="ECO:0007669"/>
    <property type="project" value="InterPro"/>
</dbReference>
<accession>A0A6M0RAG4</accession>
<dbReference type="Gene3D" id="3.20.20.80">
    <property type="entry name" value="Glycosidases"/>
    <property type="match status" value="1"/>
</dbReference>
<dbReference type="PANTHER" id="PTHR34135:SF2">
    <property type="entry name" value="LYSOZYME"/>
    <property type="match status" value="1"/>
</dbReference>
<dbReference type="AlphaFoldDB" id="A0A6M0RAG4"/>
<evidence type="ECO:0000313" key="4">
    <source>
        <dbReference type="EMBL" id="NEZ47254.1"/>
    </source>
</evidence>
<dbReference type="InterPro" id="IPR002053">
    <property type="entry name" value="Glyco_hydro_25"/>
</dbReference>
<dbReference type="CDD" id="cd06525">
    <property type="entry name" value="GH25_Lyc-like"/>
    <property type="match status" value="1"/>
</dbReference>
<evidence type="ECO:0000256" key="2">
    <source>
        <dbReference type="ARBA" id="ARBA00022801"/>
    </source>
</evidence>
<dbReference type="Proteomes" id="UP000473885">
    <property type="component" value="Unassembled WGS sequence"/>
</dbReference>
<dbReference type="Gene3D" id="3.40.50.12090">
    <property type="match status" value="1"/>
</dbReference>
<evidence type="ECO:0000313" key="5">
    <source>
        <dbReference type="Proteomes" id="UP000473885"/>
    </source>
</evidence>
<dbReference type="SUPFAM" id="SSF51445">
    <property type="entry name" value="(Trans)glycosidases"/>
    <property type="match status" value="1"/>
</dbReference>
<keyword evidence="5" id="KW-1185">Reference proteome</keyword>
<keyword evidence="3" id="KW-0326">Glycosidase</keyword>
<keyword evidence="2 4" id="KW-0378">Hydrolase</keyword>
<dbReference type="EMBL" id="SXDP01000006">
    <property type="protein sequence ID" value="NEZ47254.1"/>
    <property type="molecule type" value="Genomic_DNA"/>
</dbReference>
<dbReference type="PANTHER" id="PTHR34135">
    <property type="entry name" value="LYSOZYME"/>
    <property type="match status" value="1"/>
</dbReference>
<dbReference type="GO" id="GO:0009253">
    <property type="term" value="P:peptidoglycan catabolic process"/>
    <property type="evidence" value="ECO:0007669"/>
    <property type="project" value="InterPro"/>
</dbReference>
<protein>
    <submittedName>
        <fullName evidence="4">Glycosyl hydrolase</fullName>
    </submittedName>
</protein>
<comment type="caution">
    <text evidence="4">The sequence shown here is derived from an EMBL/GenBank/DDBJ whole genome shotgun (WGS) entry which is preliminary data.</text>
</comment>
<sequence length="283" mass="32336">MGSNGKDNIRGIDISSWQTGINYRKVKEFGDVVIIKATEGVDYVDSMLEKHYEGAKSAGLKVGFYHFFSDKTNPIEQAKDFWNAIKNKKFEVIPVLDIETSKRSKKEVTDRCILFLNEMKRLSGFDCIIYTYTNFARTKLDTRLSKYLLWIAEYGVNWPGSNGIWTSWVGFQYTDKAKVPGVPNLCDANKFTEGIYINGGRKKVKYIVIYNNGADQRAAEYLADFLSCPTISNIRAFDYSTVEHVYAVGYTKEHYTSYVEKVISGDGRYSTLEAVLKYIRENS</sequence>
<comment type="similarity">
    <text evidence="1">Belongs to the glycosyl hydrolase 25 family.</text>
</comment>
<evidence type="ECO:0000256" key="3">
    <source>
        <dbReference type="ARBA" id="ARBA00023295"/>
    </source>
</evidence>
<dbReference type="PROSITE" id="PS51904">
    <property type="entry name" value="GLYCOSYL_HYDROL_F25_2"/>
    <property type="match status" value="1"/>
</dbReference>
<dbReference type="Pfam" id="PF01183">
    <property type="entry name" value="Glyco_hydro_25"/>
    <property type="match status" value="1"/>
</dbReference>